<keyword evidence="1" id="KW-0472">Membrane</keyword>
<dbReference type="EMBL" id="CP053452">
    <property type="protein sequence ID" value="QJW94706.1"/>
    <property type="molecule type" value="Genomic_DNA"/>
</dbReference>
<dbReference type="Proteomes" id="UP000503447">
    <property type="component" value="Chromosome"/>
</dbReference>
<feature type="transmembrane region" description="Helical" evidence="1">
    <location>
        <begin position="224"/>
        <end position="244"/>
    </location>
</feature>
<keyword evidence="1" id="KW-1133">Transmembrane helix</keyword>
<accession>A0A6M5YMY3</accession>
<keyword evidence="1" id="KW-0812">Transmembrane</keyword>
<protein>
    <submittedName>
        <fullName evidence="2">Uncharacterized protein</fullName>
    </submittedName>
</protein>
<dbReference type="KEGG" id="ftj:FTUN_2228"/>
<proteinExistence type="predicted"/>
<reference evidence="3" key="1">
    <citation type="submission" date="2020-05" db="EMBL/GenBank/DDBJ databases">
        <title>Frigoriglobus tundricola gen. nov., sp. nov., a psychrotolerant cellulolytic planctomycete of the family Gemmataceae with two divergent copies of 16S rRNA gene.</title>
        <authorList>
            <person name="Kulichevskaya I.S."/>
            <person name="Ivanova A.A."/>
            <person name="Naumoff D.G."/>
            <person name="Beletsky A.V."/>
            <person name="Rijpstra W.I.C."/>
            <person name="Sinninghe Damste J.S."/>
            <person name="Mardanov A.V."/>
            <person name="Ravin N.V."/>
            <person name="Dedysh S.N."/>
        </authorList>
    </citation>
    <scope>NUCLEOTIDE SEQUENCE [LARGE SCALE GENOMIC DNA]</scope>
    <source>
        <strain evidence="3">PL17</strain>
    </source>
</reference>
<evidence type="ECO:0000313" key="3">
    <source>
        <dbReference type="Proteomes" id="UP000503447"/>
    </source>
</evidence>
<feature type="transmembrane region" description="Helical" evidence="1">
    <location>
        <begin position="256"/>
        <end position="280"/>
    </location>
</feature>
<sequence>MLFGLAESRWVVNLLPILWQMLTRAGSYTGYSKSSGLVSRSEMHMLALFADGAPVWVAIVGPFIGVAATLLLAYLKRTRGQYVVATEIASSSLVGVAKTIRHRISVRLDDEPVQDLSQIELRVTNTGLSALRDIRITLDFGSSTKVLDCEITPNELAIRTIPAPHHTVELVIPSLNSEPLHREALTLKIVCDGPTRNFEIRGRGDGWTVRKTSQIESIRMTNRLIQYGSIALSITASILTIIYMEEHGIGRNEWSWRVFWAMLPLMIFFVAHMLTLRWLLRRSLRTWRSPF</sequence>
<feature type="transmembrane region" description="Helical" evidence="1">
    <location>
        <begin position="53"/>
        <end position="75"/>
    </location>
</feature>
<evidence type="ECO:0000313" key="2">
    <source>
        <dbReference type="EMBL" id="QJW94706.1"/>
    </source>
</evidence>
<keyword evidence="3" id="KW-1185">Reference proteome</keyword>
<organism evidence="2 3">
    <name type="scientific">Frigoriglobus tundricola</name>
    <dbReference type="NCBI Taxonomy" id="2774151"/>
    <lineage>
        <taxon>Bacteria</taxon>
        <taxon>Pseudomonadati</taxon>
        <taxon>Planctomycetota</taxon>
        <taxon>Planctomycetia</taxon>
        <taxon>Gemmatales</taxon>
        <taxon>Gemmataceae</taxon>
        <taxon>Frigoriglobus</taxon>
    </lineage>
</organism>
<name>A0A6M5YMY3_9BACT</name>
<dbReference type="AlphaFoldDB" id="A0A6M5YMY3"/>
<evidence type="ECO:0000256" key="1">
    <source>
        <dbReference type="SAM" id="Phobius"/>
    </source>
</evidence>
<gene>
    <name evidence="2" type="ORF">FTUN_2228</name>
</gene>